<dbReference type="Proteomes" id="UP001107558">
    <property type="component" value="Chromosome 4"/>
</dbReference>
<accession>A0A9J6BIE9</accession>
<dbReference type="OrthoDB" id="10665775at2759"/>
<dbReference type="EMBL" id="JADBJN010000004">
    <property type="protein sequence ID" value="KAG5669456.1"/>
    <property type="molecule type" value="Genomic_DNA"/>
</dbReference>
<protein>
    <submittedName>
        <fullName evidence="2">Uncharacterized protein</fullName>
    </submittedName>
</protein>
<organism evidence="2 3">
    <name type="scientific">Polypedilum vanderplanki</name>
    <name type="common">Sleeping chironomid midge</name>
    <dbReference type="NCBI Taxonomy" id="319348"/>
    <lineage>
        <taxon>Eukaryota</taxon>
        <taxon>Metazoa</taxon>
        <taxon>Ecdysozoa</taxon>
        <taxon>Arthropoda</taxon>
        <taxon>Hexapoda</taxon>
        <taxon>Insecta</taxon>
        <taxon>Pterygota</taxon>
        <taxon>Neoptera</taxon>
        <taxon>Endopterygota</taxon>
        <taxon>Diptera</taxon>
        <taxon>Nematocera</taxon>
        <taxon>Chironomoidea</taxon>
        <taxon>Chironomidae</taxon>
        <taxon>Chironominae</taxon>
        <taxon>Polypedilum</taxon>
        <taxon>Polypedilum</taxon>
    </lineage>
</organism>
<evidence type="ECO:0000313" key="2">
    <source>
        <dbReference type="EMBL" id="KAG5669456.1"/>
    </source>
</evidence>
<sequence>MKLITGFFVKIFVINLTYSSELPPTLNEIKISMMEEYKNFGQLADLFKDVKYYQTFKVMSETNQTCLDEKLKLNQNGDKRIFDELAKKAVQTAVILCHAEPDKVLDFSFDMSYQLLKPLIDESFDINCLKSKLHEYDPQSKLLEGFEISQKKIEECNNNGKIKFLIEMSQKEASEICGPEVNAAVKENFKMAIIVKTLEENSEKFNEEKSKQRNAALKIYEKTLKCVLGQYD</sequence>
<comment type="caution">
    <text evidence="2">The sequence shown here is derived from an EMBL/GenBank/DDBJ whole genome shotgun (WGS) entry which is preliminary data.</text>
</comment>
<proteinExistence type="predicted"/>
<feature type="signal peptide" evidence="1">
    <location>
        <begin position="1"/>
        <end position="19"/>
    </location>
</feature>
<keyword evidence="3" id="KW-1185">Reference proteome</keyword>
<name>A0A9J6BIE9_POLVA</name>
<keyword evidence="1" id="KW-0732">Signal</keyword>
<dbReference type="AlphaFoldDB" id="A0A9J6BIE9"/>
<gene>
    <name evidence="2" type="ORF">PVAND_017343</name>
</gene>
<reference evidence="2" key="1">
    <citation type="submission" date="2021-03" db="EMBL/GenBank/DDBJ databases">
        <title>Chromosome level genome of the anhydrobiotic midge Polypedilum vanderplanki.</title>
        <authorList>
            <person name="Yoshida Y."/>
            <person name="Kikawada T."/>
            <person name="Gusev O."/>
        </authorList>
    </citation>
    <scope>NUCLEOTIDE SEQUENCE</scope>
    <source>
        <strain evidence="2">NIAS01</strain>
        <tissue evidence="2">Whole body or cell culture</tissue>
    </source>
</reference>
<evidence type="ECO:0000256" key="1">
    <source>
        <dbReference type="SAM" id="SignalP"/>
    </source>
</evidence>
<evidence type="ECO:0000313" key="3">
    <source>
        <dbReference type="Proteomes" id="UP001107558"/>
    </source>
</evidence>
<feature type="chain" id="PRO_5039904075" evidence="1">
    <location>
        <begin position="20"/>
        <end position="232"/>
    </location>
</feature>